<dbReference type="AlphaFoldDB" id="A0A4P9W9Z1"/>
<dbReference type="PROSITE" id="PS50102">
    <property type="entry name" value="RRM"/>
    <property type="match status" value="1"/>
</dbReference>
<organism evidence="4 5">
    <name type="scientific">Blyttiomyces helicus</name>
    <dbReference type="NCBI Taxonomy" id="388810"/>
    <lineage>
        <taxon>Eukaryota</taxon>
        <taxon>Fungi</taxon>
        <taxon>Fungi incertae sedis</taxon>
        <taxon>Chytridiomycota</taxon>
        <taxon>Chytridiomycota incertae sedis</taxon>
        <taxon>Chytridiomycetes</taxon>
        <taxon>Chytridiomycetes incertae sedis</taxon>
        <taxon>Blyttiomyces</taxon>
    </lineage>
</organism>
<evidence type="ECO:0000259" key="3">
    <source>
        <dbReference type="PROSITE" id="PS50102"/>
    </source>
</evidence>
<dbReference type="InterPro" id="IPR012677">
    <property type="entry name" value="Nucleotide-bd_a/b_plait_sf"/>
</dbReference>
<keyword evidence="1 2" id="KW-0694">RNA-binding</keyword>
<proteinExistence type="predicted"/>
<dbReference type="InterPro" id="IPR000504">
    <property type="entry name" value="RRM_dom"/>
</dbReference>
<sequence length="96" mass="10982">RRLYVGNLDPSVTEYRLLKLFQKHGAIAKIDYLWHKHGPRRGEPRGYCFLEYVRAESANTAVKQMHGKTISGRGMIVSLSFDHKVAPNACVRLSLR</sequence>
<feature type="non-terminal residue" evidence="4">
    <location>
        <position position="1"/>
    </location>
</feature>
<evidence type="ECO:0000313" key="4">
    <source>
        <dbReference type="EMBL" id="RKO87046.1"/>
    </source>
</evidence>
<evidence type="ECO:0000313" key="5">
    <source>
        <dbReference type="Proteomes" id="UP000269721"/>
    </source>
</evidence>
<dbReference type="GO" id="GO:0003723">
    <property type="term" value="F:RNA binding"/>
    <property type="evidence" value="ECO:0007669"/>
    <property type="project" value="UniProtKB-UniRule"/>
</dbReference>
<evidence type="ECO:0000256" key="2">
    <source>
        <dbReference type="PROSITE-ProRule" id="PRU00176"/>
    </source>
</evidence>
<dbReference type="PANTHER" id="PTHR21245">
    <property type="entry name" value="HETEROGENEOUS NUCLEAR RIBONUCLEOPROTEIN"/>
    <property type="match status" value="1"/>
</dbReference>
<dbReference type="OrthoDB" id="6730379at2759"/>
<dbReference type="InterPro" id="IPR035979">
    <property type="entry name" value="RBD_domain_sf"/>
</dbReference>
<evidence type="ECO:0000256" key="1">
    <source>
        <dbReference type="ARBA" id="ARBA00022884"/>
    </source>
</evidence>
<accession>A0A4P9W9Z1</accession>
<dbReference type="Proteomes" id="UP000269721">
    <property type="component" value="Unassembled WGS sequence"/>
</dbReference>
<dbReference type="Gene3D" id="3.30.70.330">
    <property type="match status" value="1"/>
</dbReference>
<reference evidence="5" key="1">
    <citation type="journal article" date="2018" name="Nat. Microbiol.">
        <title>Leveraging single-cell genomics to expand the fungal tree of life.</title>
        <authorList>
            <person name="Ahrendt S.R."/>
            <person name="Quandt C.A."/>
            <person name="Ciobanu D."/>
            <person name="Clum A."/>
            <person name="Salamov A."/>
            <person name="Andreopoulos B."/>
            <person name="Cheng J.F."/>
            <person name="Woyke T."/>
            <person name="Pelin A."/>
            <person name="Henrissat B."/>
            <person name="Reynolds N.K."/>
            <person name="Benny G.L."/>
            <person name="Smith M.E."/>
            <person name="James T.Y."/>
            <person name="Grigoriev I.V."/>
        </authorList>
    </citation>
    <scope>NUCLEOTIDE SEQUENCE [LARGE SCALE GENOMIC DNA]</scope>
</reference>
<dbReference type="Pfam" id="PF00076">
    <property type="entry name" value="RRM_1"/>
    <property type="match status" value="1"/>
</dbReference>
<dbReference type="SMART" id="SM00360">
    <property type="entry name" value="RRM"/>
    <property type="match status" value="1"/>
</dbReference>
<protein>
    <recommendedName>
        <fullName evidence="3">RRM domain-containing protein</fullName>
    </recommendedName>
</protein>
<feature type="domain" description="RRM" evidence="3">
    <location>
        <begin position="1"/>
        <end position="82"/>
    </location>
</feature>
<name>A0A4P9W9Z1_9FUNG</name>
<dbReference type="SUPFAM" id="SSF54928">
    <property type="entry name" value="RNA-binding domain, RBD"/>
    <property type="match status" value="1"/>
</dbReference>
<gene>
    <name evidence="4" type="ORF">BDK51DRAFT_16407</name>
</gene>
<keyword evidence="5" id="KW-1185">Reference proteome</keyword>
<dbReference type="EMBL" id="KZ997721">
    <property type="protein sequence ID" value="RKO87046.1"/>
    <property type="molecule type" value="Genomic_DNA"/>
</dbReference>